<dbReference type="EMBL" id="JAGIOF010000001">
    <property type="protein sequence ID" value="MBP2387954.1"/>
    <property type="molecule type" value="Genomic_DNA"/>
</dbReference>
<sequence length="30" mass="3269">MRRAFPVDNWRGGENSSICGRTVDCLAAGE</sequence>
<comment type="caution">
    <text evidence="1">The sequence shown here is derived from an EMBL/GenBank/DDBJ whole genome shotgun (WGS) entry which is preliminary data.</text>
</comment>
<reference evidence="1 2" key="1">
    <citation type="submission" date="2021-03" db="EMBL/GenBank/DDBJ databases">
        <title>Sequencing the genomes of 1000 actinobacteria strains.</title>
        <authorList>
            <person name="Klenk H.-P."/>
        </authorList>
    </citation>
    <scope>NUCLEOTIDE SEQUENCE [LARGE SCALE GENOMIC DNA]</scope>
    <source>
        <strain evidence="1 2">DSM 15797</strain>
    </source>
</reference>
<organism evidence="1 2">
    <name type="scientific">Paeniglutamicibacter kerguelensis</name>
    <dbReference type="NCBI Taxonomy" id="254788"/>
    <lineage>
        <taxon>Bacteria</taxon>
        <taxon>Bacillati</taxon>
        <taxon>Actinomycetota</taxon>
        <taxon>Actinomycetes</taxon>
        <taxon>Micrococcales</taxon>
        <taxon>Micrococcaceae</taxon>
        <taxon>Paeniglutamicibacter</taxon>
    </lineage>
</organism>
<dbReference type="Proteomes" id="UP001296993">
    <property type="component" value="Unassembled WGS sequence"/>
</dbReference>
<evidence type="ECO:0000313" key="2">
    <source>
        <dbReference type="Proteomes" id="UP001296993"/>
    </source>
</evidence>
<accession>A0ABS4XJT7</accession>
<keyword evidence="2" id="KW-1185">Reference proteome</keyword>
<protein>
    <submittedName>
        <fullName evidence="1">Uncharacterized protein</fullName>
    </submittedName>
</protein>
<proteinExistence type="predicted"/>
<evidence type="ECO:0000313" key="1">
    <source>
        <dbReference type="EMBL" id="MBP2387954.1"/>
    </source>
</evidence>
<name>A0ABS4XJT7_9MICC</name>
<gene>
    <name evidence="1" type="ORF">JOF47_003465</name>
</gene>